<name>D9PLR3_9ZZZZ</name>
<evidence type="ECO:0000259" key="2">
    <source>
        <dbReference type="Pfam" id="PF07167"/>
    </source>
</evidence>
<evidence type="ECO:0000256" key="1">
    <source>
        <dbReference type="SAM" id="MobiDB-lite"/>
    </source>
</evidence>
<evidence type="ECO:0000313" key="4">
    <source>
        <dbReference type="EMBL" id="EFK95498.1"/>
    </source>
</evidence>
<comment type="caution">
    <text evidence="4">The sequence shown here is derived from an EMBL/GenBank/DDBJ whole genome shotgun (WGS) entry which is preliminary data.</text>
</comment>
<dbReference type="InterPro" id="IPR010941">
    <property type="entry name" value="PhaC_N"/>
</dbReference>
<protein>
    <submittedName>
        <fullName evidence="4">PHB polymerase</fullName>
    </submittedName>
</protein>
<feature type="region of interest" description="Disordered" evidence="1">
    <location>
        <begin position="237"/>
        <end position="285"/>
    </location>
</feature>
<dbReference type="InterPro" id="IPR022211">
    <property type="entry name" value="PHBC_N"/>
</dbReference>
<reference evidence="4" key="2">
    <citation type="journal article" date="2011" name="Microb. Ecol.">
        <title>Taxonomic and Functional Metagenomic Profiling of the Microbial Community in the Anoxic Sediment of a Sub-saline Shallow Lake (Laguna de Carrizo, Central Spain).</title>
        <authorList>
            <person name="Ferrer M."/>
            <person name="Guazzaroni M.E."/>
            <person name="Richter M."/>
            <person name="Garcia-Salamanca A."/>
            <person name="Yarza P."/>
            <person name="Suarez-Suarez A."/>
            <person name="Solano J."/>
            <person name="Alcaide M."/>
            <person name="van Dillewijn P."/>
            <person name="Molina-Henares M.A."/>
            <person name="Lopez-Cortes N."/>
            <person name="Al-Ramahi Y."/>
            <person name="Guerrero C."/>
            <person name="Acosta A."/>
            <person name="de Eugenio L.I."/>
            <person name="Martinez V."/>
            <person name="Marques S."/>
            <person name="Rojo F."/>
            <person name="Santero E."/>
            <person name="Genilloud O."/>
            <person name="Perez-Perez J."/>
            <person name="Rossello-Mora R."/>
            <person name="Ramos J.L."/>
        </authorList>
    </citation>
    <scope>NUCLEOTIDE SEQUENCE</scope>
</reference>
<feature type="compositionally biased region" description="Basic and acidic residues" evidence="1">
    <location>
        <begin position="237"/>
        <end position="249"/>
    </location>
</feature>
<dbReference type="Pfam" id="PF07167">
    <property type="entry name" value="PhaC_N"/>
    <property type="match status" value="1"/>
</dbReference>
<feature type="non-terminal residue" evidence="4">
    <location>
        <position position="285"/>
    </location>
</feature>
<dbReference type="EMBL" id="ADZX01000755">
    <property type="protein sequence ID" value="EFK95498.1"/>
    <property type="molecule type" value="Genomic_DNA"/>
</dbReference>
<proteinExistence type="predicted"/>
<dbReference type="AlphaFoldDB" id="D9PLR3"/>
<evidence type="ECO:0000259" key="3">
    <source>
        <dbReference type="Pfam" id="PF12551"/>
    </source>
</evidence>
<dbReference type="GO" id="GO:0042619">
    <property type="term" value="P:poly-hydroxybutyrate biosynthetic process"/>
    <property type="evidence" value="ECO:0007669"/>
    <property type="project" value="InterPro"/>
</dbReference>
<dbReference type="Pfam" id="PF12551">
    <property type="entry name" value="PHBC_N"/>
    <property type="match status" value="1"/>
</dbReference>
<gene>
    <name evidence="4" type="ORF">LDC_2486</name>
</gene>
<sequence>MAEMPKKRGSTVATNDLSRHFLATLAQWTGGLSPQAFGGAWLNVLTRLAVAPGRQAELARSALQKTLALAQFSGAALQGEAPRAAGTPYANRFADPAWSKFPFNVLAESFISVSDWAREAVRNVPGAEAAAENIVGFTVREGLELVAPDNYLPTNPQLIRQTIDENGRNLLRGVKHLAEDVTRTFKGLGPIGVEHYQVGEQVAATPASDPAHAADGADPVFAADRDGLRRAGADRAGVDHEVLHPRPVAEELTGQLPDRARPHGLHGVVEEPDRRGPQRHDGRLP</sequence>
<feature type="compositionally biased region" description="Basic and acidic residues" evidence="1">
    <location>
        <begin position="268"/>
        <end position="285"/>
    </location>
</feature>
<reference evidence="4" key="1">
    <citation type="submission" date="2010-07" db="EMBL/GenBank/DDBJ databases">
        <authorList>
            <consortium name="CONSOLIDER consortium CSD2007-00005"/>
            <person name="Guazzaroni M.-E."/>
            <person name="Richter M."/>
            <person name="Garcia-Salamanca A."/>
            <person name="Yarza P."/>
            <person name="Ferrer M."/>
        </authorList>
    </citation>
    <scope>NUCLEOTIDE SEQUENCE</scope>
</reference>
<organism evidence="4">
    <name type="scientific">sediment metagenome</name>
    <dbReference type="NCBI Taxonomy" id="749907"/>
    <lineage>
        <taxon>unclassified sequences</taxon>
        <taxon>metagenomes</taxon>
        <taxon>ecological metagenomes</taxon>
    </lineage>
</organism>
<feature type="domain" description="Poly-beta-hydroxybutyrate polymerase N-terminal" evidence="2">
    <location>
        <begin position="91"/>
        <end position="206"/>
    </location>
</feature>
<feature type="domain" description="Poly-beta-hydroxybutyrate polymerase N-terminal" evidence="3">
    <location>
        <begin position="19"/>
        <end position="54"/>
    </location>
</feature>
<accession>D9PLR3</accession>